<evidence type="ECO:0000313" key="2">
    <source>
        <dbReference type="Proteomes" id="UP001457282"/>
    </source>
</evidence>
<evidence type="ECO:0008006" key="3">
    <source>
        <dbReference type="Google" id="ProtNLM"/>
    </source>
</evidence>
<organism evidence="1 2">
    <name type="scientific">Rubus argutus</name>
    <name type="common">Southern blackberry</name>
    <dbReference type="NCBI Taxonomy" id="59490"/>
    <lineage>
        <taxon>Eukaryota</taxon>
        <taxon>Viridiplantae</taxon>
        <taxon>Streptophyta</taxon>
        <taxon>Embryophyta</taxon>
        <taxon>Tracheophyta</taxon>
        <taxon>Spermatophyta</taxon>
        <taxon>Magnoliopsida</taxon>
        <taxon>eudicotyledons</taxon>
        <taxon>Gunneridae</taxon>
        <taxon>Pentapetalae</taxon>
        <taxon>rosids</taxon>
        <taxon>fabids</taxon>
        <taxon>Rosales</taxon>
        <taxon>Rosaceae</taxon>
        <taxon>Rosoideae</taxon>
        <taxon>Rosoideae incertae sedis</taxon>
        <taxon>Rubus</taxon>
    </lineage>
</organism>
<proteinExistence type="predicted"/>
<dbReference type="PANTHER" id="PTHR35546">
    <property type="entry name" value="F-BOX PROTEIN INTERACTION DOMAIN PROTEIN-RELATED"/>
    <property type="match status" value="1"/>
</dbReference>
<name>A0AAW1X426_RUBAR</name>
<dbReference type="EMBL" id="JBEDUW010000004">
    <property type="protein sequence ID" value="KAK9931552.1"/>
    <property type="molecule type" value="Genomic_DNA"/>
</dbReference>
<dbReference type="InterPro" id="IPR055290">
    <property type="entry name" value="At3g26010-like"/>
</dbReference>
<dbReference type="AlphaFoldDB" id="A0AAW1X426"/>
<protein>
    <recommendedName>
        <fullName evidence="3">F-box protein</fullName>
    </recommendedName>
</protein>
<evidence type="ECO:0000313" key="1">
    <source>
        <dbReference type="EMBL" id="KAK9931552.1"/>
    </source>
</evidence>
<keyword evidence="2" id="KW-1185">Reference proteome</keyword>
<sequence>MLYVHPSVELYMEHYRFYVCNPTTKQFKAIAFPFQFQYADSNRIYGVNLAFDPTHSPHFKVVCVLGKSSLDSYYLHVYDSKTDTWNPSPNLQYLLIHQKPHFFLPLCFADAPFTGTVMKRLRSTSMWIKSASTQCQCQCQRSLRMMSRQSDISGVSRPSASDNVSQASVLSVVRAEREEDSEVVLNVFDMVVSYNFKDGTFKFIRYLVLCREVAARGLRYTWRNAFPFIETLCPVDRACN</sequence>
<comment type="caution">
    <text evidence="1">The sequence shown here is derived from an EMBL/GenBank/DDBJ whole genome shotgun (WGS) entry which is preliminary data.</text>
</comment>
<dbReference type="PANTHER" id="PTHR35546:SF130">
    <property type="entry name" value="EXPRESSED PROTEIN"/>
    <property type="match status" value="1"/>
</dbReference>
<gene>
    <name evidence="1" type="ORF">M0R45_018825</name>
</gene>
<dbReference type="Proteomes" id="UP001457282">
    <property type="component" value="Unassembled WGS sequence"/>
</dbReference>
<reference evidence="1 2" key="1">
    <citation type="journal article" date="2023" name="G3 (Bethesda)">
        <title>A chromosome-length genome assembly and annotation of blackberry (Rubus argutus, cv. 'Hillquist').</title>
        <authorList>
            <person name="Bruna T."/>
            <person name="Aryal R."/>
            <person name="Dudchenko O."/>
            <person name="Sargent D.J."/>
            <person name="Mead D."/>
            <person name="Buti M."/>
            <person name="Cavallini A."/>
            <person name="Hytonen T."/>
            <person name="Andres J."/>
            <person name="Pham M."/>
            <person name="Weisz D."/>
            <person name="Mascagni F."/>
            <person name="Usai G."/>
            <person name="Natali L."/>
            <person name="Bassil N."/>
            <person name="Fernandez G.E."/>
            <person name="Lomsadze A."/>
            <person name="Armour M."/>
            <person name="Olukolu B."/>
            <person name="Poorten T."/>
            <person name="Britton C."/>
            <person name="Davik J."/>
            <person name="Ashrafi H."/>
            <person name="Aiden E.L."/>
            <person name="Borodovsky M."/>
            <person name="Worthington M."/>
        </authorList>
    </citation>
    <scope>NUCLEOTIDE SEQUENCE [LARGE SCALE GENOMIC DNA]</scope>
    <source>
        <strain evidence="1">PI 553951</strain>
    </source>
</reference>
<accession>A0AAW1X426</accession>